<dbReference type="eggNOG" id="ENOG5030YY4">
    <property type="taxonomic scope" value="Bacteria"/>
</dbReference>
<dbReference type="STRING" id="1492738.FEM21_30120"/>
<accession>A0A066WJ76</accession>
<evidence type="ECO:0000313" key="2">
    <source>
        <dbReference type="EMBL" id="KDN53846.1"/>
    </source>
</evidence>
<evidence type="ECO:0000256" key="1">
    <source>
        <dbReference type="SAM" id="Phobius"/>
    </source>
</evidence>
<organism evidence="2 3">
    <name type="scientific">Flavobacterium seoulense</name>
    <dbReference type="NCBI Taxonomy" id="1492738"/>
    <lineage>
        <taxon>Bacteria</taxon>
        <taxon>Pseudomonadati</taxon>
        <taxon>Bacteroidota</taxon>
        <taxon>Flavobacteriia</taxon>
        <taxon>Flavobacteriales</taxon>
        <taxon>Flavobacteriaceae</taxon>
        <taxon>Flavobacterium</taxon>
    </lineage>
</organism>
<name>A0A066WJ76_9FLAO</name>
<keyword evidence="1" id="KW-1133">Transmembrane helix</keyword>
<evidence type="ECO:0000313" key="3">
    <source>
        <dbReference type="Proteomes" id="UP000027064"/>
    </source>
</evidence>
<sequence>MKFREKKIQAKTIKKTTLNRFLRKRMIIYILPNVFFNFIIAYASFNELGYTHFFAGTQCLARLTLPMAIFLPVVLTIDIIKRVNKAANQEAIEFIVDNQLNLKKLMTKLSILYGLLTGLLVLSCLLFAESVWSKYYKLDANAMAILVGLLAGLLSVLFTYLPIKKMKGYSILKQRY</sequence>
<feature type="transmembrane region" description="Helical" evidence="1">
    <location>
        <begin position="109"/>
        <end position="128"/>
    </location>
</feature>
<dbReference type="OrthoDB" id="661986at2"/>
<dbReference type="EMBL" id="JNCA01000032">
    <property type="protein sequence ID" value="KDN53846.1"/>
    <property type="molecule type" value="Genomic_DNA"/>
</dbReference>
<dbReference type="AlphaFoldDB" id="A0A066WJ76"/>
<reference evidence="2 3" key="1">
    <citation type="submission" date="2014-05" db="EMBL/GenBank/DDBJ databases">
        <title>Genome Sequence of Flavobacterium sp. EM1321.</title>
        <authorList>
            <person name="Shin S.-K."/>
            <person name="Yi H."/>
        </authorList>
    </citation>
    <scope>NUCLEOTIDE SEQUENCE [LARGE SCALE GENOMIC DNA]</scope>
    <source>
        <strain evidence="2 3">EM1321</strain>
    </source>
</reference>
<gene>
    <name evidence="2" type="ORF">FEM21_30120</name>
</gene>
<protein>
    <submittedName>
        <fullName evidence="2">Uncharacterized protein</fullName>
    </submittedName>
</protein>
<feature type="transmembrane region" description="Helical" evidence="1">
    <location>
        <begin position="140"/>
        <end position="163"/>
    </location>
</feature>
<keyword evidence="3" id="KW-1185">Reference proteome</keyword>
<proteinExistence type="predicted"/>
<dbReference type="PATRIC" id="fig|1492738.3.peg.2997"/>
<feature type="transmembrane region" description="Helical" evidence="1">
    <location>
        <begin position="26"/>
        <end position="45"/>
    </location>
</feature>
<keyword evidence="1" id="KW-0812">Transmembrane</keyword>
<feature type="transmembrane region" description="Helical" evidence="1">
    <location>
        <begin position="60"/>
        <end position="80"/>
    </location>
</feature>
<comment type="caution">
    <text evidence="2">The sequence shown here is derived from an EMBL/GenBank/DDBJ whole genome shotgun (WGS) entry which is preliminary data.</text>
</comment>
<dbReference type="Proteomes" id="UP000027064">
    <property type="component" value="Unassembled WGS sequence"/>
</dbReference>
<keyword evidence="1" id="KW-0472">Membrane</keyword>